<name>A0AAD8AAB0_DIPPU</name>
<reference evidence="2" key="1">
    <citation type="journal article" date="2023" name="IScience">
        <title>Live-bearing cockroach genome reveals convergent evolutionary mechanisms linked to viviparity in insects and beyond.</title>
        <authorList>
            <person name="Fouks B."/>
            <person name="Harrison M.C."/>
            <person name="Mikhailova A.A."/>
            <person name="Marchal E."/>
            <person name="English S."/>
            <person name="Carruthers M."/>
            <person name="Jennings E.C."/>
            <person name="Chiamaka E.L."/>
            <person name="Frigard R.A."/>
            <person name="Pippel M."/>
            <person name="Attardo G.M."/>
            <person name="Benoit J.B."/>
            <person name="Bornberg-Bauer E."/>
            <person name="Tobe S.S."/>
        </authorList>
    </citation>
    <scope>NUCLEOTIDE SEQUENCE</scope>
    <source>
        <strain evidence="2">Stay&amp;Tobe</strain>
    </source>
</reference>
<evidence type="ECO:0000256" key="1">
    <source>
        <dbReference type="SAM" id="MobiDB-lite"/>
    </source>
</evidence>
<organism evidence="2 3">
    <name type="scientific">Diploptera punctata</name>
    <name type="common">Pacific beetle cockroach</name>
    <dbReference type="NCBI Taxonomy" id="6984"/>
    <lineage>
        <taxon>Eukaryota</taxon>
        <taxon>Metazoa</taxon>
        <taxon>Ecdysozoa</taxon>
        <taxon>Arthropoda</taxon>
        <taxon>Hexapoda</taxon>
        <taxon>Insecta</taxon>
        <taxon>Pterygota</taxon>
        <taxon>Neoptera</taxon>
        <taxon>Polyneoptera</taxon>
        <taxon>Dictyoptera</taxon>
        <taxon>Blattodea</taxon>
        <taxon>Blaberoidea</taxon>
        <taxon>Blaberidae</taxon>
        <taxon>Diplopterinae</taxon>
        <taxon>Diploptera</taxon>
    </lineage>
</organism>
<dbReference type="EMBL" id="JASPKZ010002339">
    <property type="protein sequence ID" value="KAJ9595416.1"/>
    <property type="molecule type" value="Genomic_DNA"/>
</dbReference>
<dbReference type="AlphaFoldDB" id="A0AAD8AAB0"/>
<feature type="non-terminal residue" evidence="2">
    <location>
        <position position="86"/>
    </location>
</feature>
<feature type="region of interest" description="Disordered" evidence="1">
    <location>
        <begin position="1"/>
        <end position="38"/>
    </location>
</feature>
<keyword evidence="3" id="KW-1185">Reference proteome</keyword>
<evidence type="ECO:0000313" key="2">
    <source>
        <dbReference type="EMBL" id="KAJ9595416.1"/>
    </source>
</evidence>
<accession>A0AAD8AAB0</accession>
<proteinExistence type="predicted"/>
<comment type="caution">
    <text evidence="2">The sequence shown here is derived from an EMBL/GenBank/DDBJ whole genome shotgun (WGS) entry which is preliminary data.</text>
</comment>
<reference evidence="2" key="2">
    <citation type="submission" date="2023-05" db="EMBL/GenBank/DDBJ databases">
        <authorList>
            <person name="Fouks B."/>
        </authorList>
    </citation>
    <scope>NUCLEOTIDE SEQUENCE</scope>
    <source>
        <strain evidence="2">Stay&amp;Tobe</strain>
        <tissue evidence="2">Testes</tissue>
    </source>
</reference>
<sequence>MPEADAGTKKKVLVPLNIGTPSPRSPRRLRFRPDSPISPHTLNIPFSLGLTGPLTRNDRSENDLDSFAQGGIHIAHAWIDDRELSH</sequence>
<evidence type="ECO:0000313" key="3">
    <source>
        <dbReference type="Proteomes" id="UP001233999"/>
    </source>
</evidence>
<gene>
    <name evidence="2" type="ORF">L9F63_013400</name>
</gene>
<protein>
    <submittedName>
        <fullName evidence="2">Uncharacterized protein</fullName>
    </submittedName>
</protein>
<dbReference type="Proteomes" id="UP001233999">
    <property type="component" value="Unassembled WGS sequence"/>
</dbReference>